<comment type="similarity">
    <text evidence="1">Belongs to the peptidase C2 family. PalB/RIM13 subfamily.</text>
</comment>
<feature type="active site" evidence="5">
    <location>
        <position position="214"/>
    </location>
</feature>
<dbReference type="PANTHER" id="PTHR46143">
    <property type="entry name" value="CALPAIN-7"/>
    <property type="match status" value="1"/>
</dbReference>
<dbReference type="PROSITE" id="PS50203">
    <property type="entry name" value="CALPAIN_CAT"/>
    <property type="match status" value="1"/>
</dbReference>
<feature type="active site" evidence="5">
    <location>
        <position position="402"/>
    </location>
</feature>
<dbReference type="InterPro" id="IPR036213">
    <property type="entry name" value="Calpain_III_sf"/>
</dbReference>
<dbReference type="Pfam" id="PF25435">
    <property type="entry name" value="PalB_C"/>
    <property type="match status" value="1"/>
</dbReference>
<dbReference type="CDD" id="cd00044">
    <property type="entry name" value="CysPc"/>
    <property type="match status" value="1"/>
</dbReference>
<dbReference type="AlphaFoldDB" id="A0A139HBH7"/>
<comment type="caution">
    <text evidence="7">The sequence shown here is derived from an EMBL/GenBank/DDBJ whole genome shotgun (WGS) entry which is preliminary data.</text>
</comment>
<dbReference type="GO" id="GO:0006508">
    <property type="term" value="P:proteolysis"/>
    <property type="evidence" value="ECO:0007669"/>
    <property type="project" value="UniProtKB-KW"/>
</dbReference>
<keyword evidence="3 5" id="KW-0378">Hydrolase</keyword>
<dbReference type="PANTHER" id="PTHR46143:SF1">
    <property type="entry name" value="CALPAIN-7"/>
    <property type="match status" value="1"/>
</dbReference>
<proteinExistence type="inferred from homology"/>
<dbReference type="SMART" id="SM00230">
    <property type="entry name" value="CysPc"/>
    <property type="match status" value="1"/>
</dbReference>
<evidence type="ECO:0000256" key="2">
    <source>
        <dbReference type="ARBA" id="ARBA00022670"/>
    </source>
</evidence>
<dbReference type="InterPro" id="IPR022682">
    <property type="entry name" value="Calpain_domain_III"/>
</dbReference>
<evidence type="ECO:0000313" key="7">
    <source>
        <dbReference type="EMBL" id="KXS99718.1"/>
    </source>
</evidence>
<dbReference type="InterPro" id="IPR001300">
    <property type="entry name" value="Peptidase_C2_calpain_cat"/>
</dbReference>
<keyword evidence="2 5" id="KW-0645">Protease</keyword>
<organism evidence="7 8">
    <name type="scientific">Pseudocercospora musae</name>
    <dbReference type="NCBI Taxonomy" id="113226"/>
    <lineage>
        <taxon>Eukaryota</taxon>
        <taxon>Fungi</taxon>
        <taxon>Dikarya</taxon>
        <taxon>Ascomycota</taxon>
        <taxon>Pezizomycotina</taxon>
        <taxon>Dothideomycetes</taxon>
        <taxon>Dothideomycetidae</taxon>
        <taxon>Mycosphaerellales</taxon>
        <taxon>Mycosphaerellaceae</taxon>
        <taxon>Pseudocercospora</taxon>
    </lineage>
</organism>
<dbReference type="Gene3D" id="2.60.120.380">
    <property type="match status" value="1"/>
</dbReference>
<dbReference type="EMBL" id="LFZO01000703">
    <property type="protein sequence ID" value="KXS99718.1"/>
    <property type="molecule type" value="Genomic_DNA"/>
</dbReference>
<dbReference type="SUPFAM" id="SSF54001">
    <property type="entry name" value="Cysteine proteinases"/>
    <property type="match status" value="1"/>
</dbReference>
<evidence type="ECO:0000256" key="1">
    <source>
        <dbReference type="ARBA" id="ARBA00010193"/>
    </source>
</evidence>
<reference evidence="7 8" key="1">
    <citation type="submission" date="2015-07" db="EMBL/GenBank/DDBJ databases">
        <title>Comparative genomics of the Sigatoka disease complex on banana suggests a link between parallel evolutionary changes in Pseudocercospora fijiensis and Pseudocercospora eumusae and increased virulence on the banana host.</title>
        <authorList>
            <person name="Chang T.-C."/>
            <person name="Salvucci A."/>
            <person name="Crous P.W."/>
            <person name="Stergiopoulos I."/>
        </authorList>
    </citation>
    <scope>NUCLEOTIDE SEQUENCE [LARGE SCALE GENOMIC DNA]</scope>
    <source>
        <strain evidence="7 8">CBS 116634</strain>
    </source>
</reference>
<dbReference type="InterPro" id="IPR051297">
    <property type="entry name" value="PalB/RIM13"/>
</dbReference>
<evidence type="ECO:0000313" key="8">
    <source>
        <dbReference type="Proteomes" id="UP000073492"/>
    </source>
</evidence>
<feature type="active site" evidence="5">
    <location>
        <position position="382"/>
    </location>
</feature>
<dbReference type="SUPFAM" id="SSF49758">
    <property type="entry name" value="Calpain large subunit, middle domain (domain III)"/>
    <property type="match status" value="2"/>
</dbReference>
<dbReference type="Proteomes" id="UP000073492">
    <property type="component" value="Unassembled WGS sequence"/>
</dbReference>
<dbReference type="SMART" id="SM00720">
    <property type="entry name" value="calpain_III"/>
    <property type="match status" value="1"/>
</dbReference>
<dbReference type="InterPro" id="IPR022683">
    <property type="entry name" value="Calpain_III"/>
</dbReference>
<feature type="domain" description="Calpain catalytic" evidence="6">
    <location>
        <begin position="134"/>
        <end position="480"/>
    </location>
</feature>
<protein>
    <recommendedName>
        <fullName evidence="6">Calpain catalytic domain-containing protein</fullName>
    </recommendedName>
</protein>
<dbReference type="STRING" id="113226.A0A139HBH7"/>
<evidence type="ECO:0000256" key="4">
    <source>
        <dbReference type="ARBA" id="ARBA00022807"/>
    </source>
</evidence>
<dbReference type="OrthoDB" id="167576at2759"/>
<name>A0A139HBH7_9PEZI</name>
<accession>A0A139HBH7</accession>
<evidence type="ECO:0000256" key="3">
    <source>
        <dbReference type="ARBA" id="ARBA00022801"/>
    </source>
</evidence>
<dbReference type="GO" id="GO:0004198">
    <property type="term" value="F:calcium-dependent cysteine-type endopeptidase activity"/>
    <property type="evidence" value="ECO:0007669"/>
    <property type="project" value="InterPro"/>
</dbReference>
<dbReference type="InterPro" id="IPR038765">
    <property type="entry name" value="Papain-like_cys_pep_sf"/>
</dbReference>
<evidence type="ECO:0000259" key="6">
    <source>
        <dbReference type="PROSITE" id="PS50203"/>
    </source>
</evidence>
<gene>
    <name evidence="7" type="ORF">AC579_7158</name>
</gene>
<sequence length="915" mass="103356">MSGSRAELFSLDELREDATRLIDELPRASTRDEALDIAIKAAEVSMRAMKLATDTQEKSACKARVQQLMQDAERIKHDSDWKKAVRAAAGKLQGKKVDVSTVKLLNEPVNSRQLPSKEELILLRAGYLNGTKFPPWRKEPQASEFELKDGEDLFLDEFSELPLSDFQHNVLDDWKRPNEALPPPSWFSGDRVNLGPSMHFFRDIDLVQDAATDCSVVASLCAGVARGQRGHAKMLQKFMYPYDNDSGRPSLSKNGKYIIRMNFNGCYRKVEIDDRIPTSSTNRVIHVIDRNNPGLLWPALMEKAYLKVRGGYDFPGSNSGTDLWILTGWIPEQVNLQADDLEPDKFWKQISNGFSYGDVLITMGTGKMSKATERALGLAGEHDYAVLDLREVDGQRLFLIKNPWVEGPSWRGRFKNATRKLDRIKSQSPGGPLITFEDEAEAVDSPRDLLNEEELTPGTFWMDLDTVLQHFEFLYLNWNTGLFRYRQDVHFYWDMSEPLDSHGIGKMRGPQASLQHNPQYTVSSSRGGTIWVLLWRHFQNSVPEDATADEIESGRHHMDLSGYISLIAFAAKGKRVMLGERYLQKLWYLDSPQTLLKLEDCKPNVSYTIVPLEQDLPAVKLGFTISTFCNSPISLGEATPRYAHSKKVTGKWTKHSAGGNTQLPTYYDNPQYFINVTQRTTISLLLEACNSDVNVNVKLLHGSRQRLYRLMNKDILVDSGDYRPGSCLAELEELLPGQYTIICSTFESQDVGDFSLLIQSSRPVSAELLPREGAGRIRAELSTAAFKQGETKVAAPLQPRRLMNFYAIARHYDTAPGSPRSAHSHIRLSVELGRGPTRRIMIASNGGEYSESAGAVRTDPIDLGPDFWKLGYRDCWIVLDRMYVSSESQEERFQVELFLDQPDGVDVGVWRAWDD</sequence>
<keyword evidence="8" id="KW-1185">Reference proteome</keyword>
<dbReference type="Gene3D" id="3.90.70.10">
    <property type="entry name" value="Cysteine proteinases"/>
    <property type="match status" value="1"/>
</dbReference>
<keyword evidence="4 5" id="KW-0788">Thiol protease</keyword>
<evidence type="ECO:0000256" key="5">
    <source>
        <dbReference type="PROSITE-ProRule" id="PRU00239"/>
    </source>
</evidence>
<dbReference type="Pfam" id="PF01067">
    <property type="entry name" value="Calpain_III"/>
    <property type="match status" value="1"/>
</dbReference>
<dbReference type="Pfam" id="PF00648">
    <property type="entry name" value="Peptidase_C2"/>
    <property type="match status" value="1"/>
</dbReference>